<dbReference type="Gene3D" id="3.40.50.1820">
    <property type="entry name" value="alpha/beta hydrolase"/>
    <property type="match status" value="1"/>
</dbReference>
<feature type="region of interest" description="Disordered" evidence="1">
    <location>
        <begin position="29"/>
        <end position="49"/>
    </location>
</feature>
<name>A0ABT8AUS6_9HYPH</name>
<dbReference type="Proteomes" id="UP001244297">
    <property type="component" value="Unassembled WGS sequence"/>
</dbReference>
<protein>
    <submittedName>
        <fullName evidence="2">Alpha/beta hydrolase</fullName>
    </submittedName>
</protein>
<dbReference type="InterPro" id="IPR029058">
    <property type="entry name" value="AB_hydrolase_fold"/>
</dbReference>
<evidence type="ECO:0000313" key="2">
    <source>
        <dbReference type="EMBL" id="MDN3573089.1"/>
    </source>
</evidence>
<sequence length="109" mass="11433">MSVVPCRDYVARLKAAGADVALTEYPDAQHSFDTPTSPPLVGIPKAQSTRNCRLKEGDEGTILNAATSEPYKLGTDACVATGAHVGHNPTATAAAREALVRFVQAVLLQ</sequence>
<dbReference type="GO" id="GO:0016787">
    <property type="term" value="F:hydrolase activity"/>
    <property type="evidence" value="ECO:0007669"/>
    <property type="project" value="UniProtKB-KW"/>
</dbReference>
<organism evidence="2 3">
    <name type="scientific">Methylobacterium longum</name>
    <dbReference type="NCBI Taxonomy" id="767694"/>
    <lineage>
        <taxon>Bacteria</taxon>
        <taxon>Pseudomonadati</taxon>
        <taxon>Pseudomonadota</taxon>
        <taxon>Alphaproteobacteria</taxon>
        <taxon>Hyphomicrobiales</taxon>
        <taxon>Methylobacteriaceae</taxon>
        <taxon>Methylobacterium</taxon>
    </lineage>
</organism>
<dbReference type="EMBL" id="JAUFPT010000066">
    <property type="protein sequence ID" value="MDN3573089.1"/>
    <property type="molecule type" value="Genomic_DNA"/>
</dbReference>
<reference evidence="3" key="1">
    <citation type="journal article" date="2019" name="Int. J. Syst. Evol. Microbiol.">
        <title>The Global Catalogue of Microorganisms (GCM) 10K type strain sequencing project: providing services to taxonomists for standard genome sequencing and annotation.</title>
        <authorList>
            <consortium name="The Broad Institute Genomics Platform"/>
            <consortium name="The Broad Institute Genome Sequencing Center for Infectious Disease"/>
            <person name="Wu L."/>
            <person name="Ma J."/>
        </authorList>
    </citation>
    <scope>NUCLEOTIDE SEQUENCE [LARGE SCALE GENOMIC DNA]</scope>
    <source>
        <strain evidence="3">CECT 7806</strain>
    </source>
</reference>
<comment type="caution">
    <text evidence="2">The sequence shown here is derived from an EMBL/GenBank/DDBJ whole genome shotgun (WGS) entry which is preliminary data.</text>
</comment>
<keyword evidence="2" id="KW-0378">Hydrolase</keyword>
<dbReference type="RefSeq" id="WP_238289571.1">
    <property type="nucleotide sequence ID" value="NZ_BPQS01000016.1"/>
</dbReference>
<evidence type="ECO:0000313" key="3">
    <source>
        <dbReference type="Proteomes" id="UP001244297"/>
    </source>
</evidence>
<keyword evidence="3" id="KW-1185">Reference proteome</keyword>
<accession>A0ABT8AUS6</accession>
<gene>
    <name evidence="2" type="ORF">QWZ18_20975</name>
</gene>
<proteinExistence type="predicted"/>
<evidence type="ECO:0000256" key="1">
    <source>
        <dbReference type="SAM" id="MobiDB-lite"/>
    </source>
</evidence>